<dbReference type="Gene3D" id="3.30.40.10">
    <property type="entry name" value="Zinc/RING finger domain, C3HC4 (zinc finger)"/>
    <property type="match status" value="1"/>
</dbReference>
<reference evidence="4" key="1">
    <citation type="submission" date="2020-11" db="EMBL/GenBank/DDBJ databases">
        <authorList>
            <consortium name="DOE Joint Genome Institute"/>
            <person name="Ahrendt S."/>
            <person name="Riley R."/>
            <person name="Andreopoulos W."/>
            <person name="LaButti K."/>
            <person name="Pangilinan J."/>
            <person name="Ruiz-duenas F.J."/>
            <person name="Barrasa J.M."/>
            <person name="Sanchez-Garcia M."/>
            <person name="Camarero S."/>
            <person name="Miyauchi S."/>
            <person name="Serrano A."/>
            <person name="Linde D."/>
            <person name="Babiker R."/>
            <person name="Drula E."/>
            <person name="Ayuso-Fernandez I."/>
            <person name="Pacheco R."/>
            <person name="Padilla G."/>
            <person name="Ferreira P."/>
            <person name="Barriuso J."/>
            <person name="Kellner H."/>
            <person name="Castanera R."/>
            <person name="Alfaro M."/>
            <person name="Ramirez L."/>
            <person name="Pisabarro A.G."/>
            <person name="Kuo A."/>
            <person name="Tritt A."/>
            <person name="Lipzen A."/>
            <person name="He G."/>
            <person name="Yan M."/>
            <person name="Ng V."/>
            <person name="Cullen D."/>
            <person name="Martin F."/>
            <person name="Rosso M.-N."/>
            <person name="Henrissat B."/>
            <person name="Hibbett D."/>
            <person name="Martinez A.T."/>
            <person name="Grigoriev I.V."/>
        </authorList>
    </citation>
    <scope>NUCLEOTIDE SEQUENCE</scope>
    <source>
        <strain evidence="4">AH 44721</strain>
    </source>
</reference>
<dbReference type="PANTHER" id="PTHR10333">
    <property type="entry name" value="INHIBITOR OF GROWTH PROTEIN"/>
    <property type="match status" value="1"/>
</dbReference>
<sequence>MPPWLLLVPLVKVMPSESVLDTPYTLALLSEYTHTLDALPSTSLATSIHTLTTMIEEGQGSKEDRLWRLAEIADEAGRLKYGGEDKIRVAGTAADNLKSHSNHLSALAEHIPGFNPLVLERKTVYPHVSDRSFMPLTMMETGRRRRGVLGAFVANPDPSPTKRKRVVRDDDADIGSSRTPKKAVNGEGHSRARNNARARKNERAISPSDSIVSVTSHLPPPIGHSTSARGGANSNARSGNPTASGTNKRARTSANSNSHRTATPLEPYPTSHDPHTNGHVNGSRRAVADVYNPYQNGNGHLTNGYDVNGTPHIVPQEWSIPHAQQLEGPGMPVARSASIHSTNMPIIAGAVDKTYCFCEGISYGEMIACDDSQCKREW</sequence>
<dbReference type="InterPro" id="IPR011011">
    <property type="entry name" value="Znf_FYVE_PHD"/>
</dbReference>
<feature type="site" description="Histone H3K4me3 binding" evidence="2">
    <location>
        <position position="355"/>
    </location>
</feature>
<evidence type="ECO:0000256" key="3">
    <source>
        <dbReference type="SAM" id="MobiDB-lite"/>
    </source>
</evidence>
<feature type="compositionally biased region" description="Polar residues" evidence="3">
    <location>
        <begin position="207"/>
        <end position="216"/>
    </location>
</feature>
<accession>A0A9P5N826</accession>
<dbReference type="GO" id="GO:0006355">
    <property type="term" value="P:regulation of DNA-templated transcription"/>
    <property type="evidence" value="ECO:0007669"/>
    <property type="project" value="TreeGrafter"/>
</dbReference>
<dbReference type="EMBL" id="JADNYJ010000923">
    <property type="protein sequence ID" value="KAF8867815.1"/>
    <property type="molecule type" value="Genomic_DNA"/>
</dbReference>
<feature type="compositionally biased region" description="Polar residues" evidence="3">
    <location>
        <begin position="224"/>
        <end position="261"/>
    </location>
</feature>
<dbReference type="InterPro" id="IPR028651">
    <property type="entry name" value="ING_fam"/>
</dbReference>
<evidence type="ECO:0000256" key="1">
    <source>
        <dbReference type="ARBA" id="ARBA00022853"/>
    </source>
</evidence>
<evidence type="ECO:0008006" key="6">
    <source>
        <dbReference type="Google" id="ProtNLM"/>
    </source>
</evidence>
<organism evidence="4 5">
    <name type="scientific">Gymnopilus junonius</name>
    <name type="common">Spectacular rustgill mushroom</name>
    <name type="synonym">Gymnopilus spectabilis subsp. junonius</name>
    <dbReference type="NCBI Taxonomy" id="109634"/>
    <lineage>
        <taxon>Eukaryota</taxon>
        <taxon>Fungi</taxon>
        <taxon>Dikarya</taxon>
        <taxon>Basidiomycota</taxon>
        <taxon>Agaricomycotina</taxon>
        <taxon>Agaricomycetes</taxon>
        <taxon>Agaricomycetidae</taxon>
        <taxon>Agaricales</taxon>
        <taxon>Agaricineae</taxon>
        <taxon>Hymenogastraceae</taxon>
        <taxon>Gymnopilus</taxon>
    </lineage>
</organism>
<dbReference type="AlphaFoldDB" id="A0A9P5N826"/>
<dbReference type="OrthoDB" id="2505961at2759"/>
<feature type="site" description="Histone H3K4me3 binding" evidence="2">
    <location>
        <position position="366"/>
    </location>
</feature>
<proteinExistence type="predicted"/>
<feature type="site" description="Histone H3K4me3 binding" evidence="2">
    <location>
        <position position="370"/>
    </location>
</feature>
<evidence type="ECO:0000313" key="4">
    <source>
        <dbReference type="EMBL" id="KAF8867815.1"/>
    </source>
</evidence>
<feature type="non-terminal residue" evidence="4">
    <location>
        <position position="378"/>
    </location>
</feature>
<keyword evidence="1" id="KW-0156">Chromatin regulator</keyword>
<dbReference type="GO" id="GO:0005634">
    <property type="term" value="C:nucleus"/>
    <property type="evidence" value="ECO:0007669"/>
    <property type="project" value="TreeGrafter"/>
</dbReference>
<dbReference type="PANTHER" id="PTHR10333:SF42">
    <property type="entry name" value="INHIBITOR OF GROWTH PROTEIN 5"/>
    <property type="match status" value="1"/>
</dbReference>
<dbReference type="GO" id="GO:0000785">
    <property type="term" value="C:chromatin"/>
    <property type="evidence" value="ECO:0007669"/>
    <property type="project" value="UniProtKB-ARBA"/>
</dbReference>
<evidence type="ECO:0000313" key="5">
    <source>
        <dbReference type="Proteomes" id="UP000724874"/>
    </source>
</evidence>
<feature type="site" description="Histone H3K4me3 binding" evidence="2">
    <location>
        <position position="378"/>
    </location>
</feature>
<name>A0A9P5N826_GYMJU</name>
<gene>
    <name evidence="4" type="ORF">CPB84DRAFT_1810851</name>
</gene>
<dbReference type="InterPro" id="IPR013083">
    <property type="entry name" value="Znf_RING/FYVE/PHD"/>
</dbReference>
<dbReference type="GO" id="GO:0006325">
    <property type="term" value="P:chromatin organization"/>
    <property type="evidence" value="ECO:0007669"/>
    <property type="project" value="UniProtKB-KW"/>
</dbReference>
<comment type="caution">
    <text evidence="4">The sequence shown here is derived from an EMBL/GenBank/DDBJ whole genome shotgun (WGS) entry which is preliminary data.</text>
</comment>
<protein>
    <recommendedName>
        <fullName evidence="6">Inhibitor of growth protein N-terminal histone-binding domain-containing protein</fullName>
    </recommendedName>
</protein>
<keyword evidence="5" id="KW-1185">Reference proteome</keyword>
<feature type="region of interest" description="Disordered" evidence="3">
    <location>
        <begin position="151"/>
        <end position="278"/>
    </location>
</feature>
<evidence type="ECO:0000256" key="2">
    <source>
        <dbReference type="PIRSR" id="PIRSR628651-50"/>
    </source>
</evidence>
<dbReference type="SUPFAM" id="SSF57903">
    <property type="entry name" value="FYVE/PHD zinc finger"/>
    <property type="match status" value="1"/>
</dbReference>
<feature type="compositionally biased region" description="Basic residues" evidence="3">
    <location>
        <begin position="191"/>
        <end position="200"/>
    </location>
</feature>
<dbReference type="Proteomes" id="UP000724874">
    <property type="component" value="Unassembled WGS sequence"/>
</dbReference>